<evidence type="ECO:0008006" key="3">
    <source>
        <dbReference type="Google" id="ProtNLM"/>
    </source>
</evidence>
<sequence length="78" mass="8208">MTVQASALDLASTPVVAVRPELDATDDIGLAAQRVIDAHTDAVLVMRDGRVRGVLTGVDLVRSLARTLAAQPEEEGSR</sequence>
<dbReference type="Gene3D" id="3.10.580.10">
    <property type="entry name" value="CBS-domain"/>
    <property type="match status" value="1"/>
</dbReference>
<evidence type="ECO:0000313" key="1">
    <source>
        <dbReference type="EMBL" id="TDD44287.1"/>
    </source>
</evidence>
<dbReference type="RefSeq" id="WP_132488884.1">
    <property type="nucleotide sequence ID" value="NZ_SMKW01000034.1"/>
</dbReference>
<proteinExistence type="predicted"/>
<evidence type="ECO:0000313" key="2">
    <source>
        <dbReference type="Proteomes" id="UP000294947"/>
    </source>
</evidence>
<dbReference type="Proteomes" id="UP000294947">
    <property type="component" value="Unassembled WGS sequence"/>
</dbReference>
<protein>
    <recommendedName>
        <fullName evidence="3">CBS domain-containing protein</fullName>
    </recommendedName>
</protein>
<dbReference type="AlphaFoldDB" id="A0A4V2YKZ0"/>
<dbReference type="EMBL" id="SMKW01000034">
    <property type="protein sequence ID" value="TDD44287.1"/>
    <property type="molecule type" value="Genomic_DNA"/>
</dbReference>
<dbReference type="SUPFAM" id="SSF54631">
    <property type="entry name" value="CBS-domain pair"/>
    <property type="match status" value="1"/>
</dbReference>
<comment type="caution">
    <text evidence="1">The sequence shown here is derived from an EMBL/GenBank/DDBJ whole genome shotgun (WGS) entry which is preliminary data.</text>
</comment>
<keyword evidence="2" id="KW-1185">Reference proteome</keyword>
<accession>A0A4V2YKZ0</accession>
<gene>
    <name evidence="1" type="ORF">E1288_24525</name>
</gene>
<organism evidence="1 2">
    <name type="scientific">Saccharopolyspora elongata</name>
    <dbReference type="NCBI Taxonomy" id="2530387"/>
    <lineage>
        <taxon>Bacteria</taxon>
        <taxon>Bacillati</taxon>
        <taxon>Actinomycetota</taxon>
        <taxon>Actinomycetes</taxon>
        <taxon>Pseudonocardiales</taxon>
        <taxon>Pseudonocardiaceae</taxon>
        <taxon>Saccharopolyspora</taxon>
    </lineage>
</organism>
<dbReference type="InterPro" id="IPR046342">
    <property type="entry name" value="CBS_dom_sf"/>
</dbReference>
<reference evidence="1 2" key="1">
    <citation type="submission" date="2019-03" db="EMBL/GenBank/DDBJ databases">
        <title>Draft genome sequences of novel Actinobacteria.</title>
        <authorList>
            <person name="Sahin N."/>
            <person name="Ay H."/>
            <person name="Saygin H."/>
        </authorList>
    </citation>
    <scope>NUCLEOTIDE SEQUENCE [LARGE SCALE GENOMIC DNA]</scope>
    <source>
        <strain evidence="1 2">7K502</strain>
    </source>
</reference>
<dbReference type="OrthoDB" id="3696146at2"/>
<name>A0A4V2YKZ0_9PSEU</name>